<keyword evidence="4" id="KW-1185">Reference proteome</keyword>
<reference evidence="4" key="2">
    <citation type="journal article" date="2007" name="PLoS Biol.">
        <title>Survey sequencing and comparative analysis of the elephant shark (Callorhinchus milii) genome.</title>
        <authorList>
            <person name="Venkatesh B."/>
            <person name="Kirkness E.F."/>
            <person name="Loh Y.H."/>
            <person name="Halpern A.L."/>
            <person name="Lee A.P."/>
            <person name="Johnson J."/>
            <person name="Dandona N."/>
            <person name="Viswanathan L.D."/>
            <person name="Tay A."/>
            <person name="Venter J.C."/>
            <person name="Strausberg R.L."/>
            <person name="Brenner S."/>
        </authorList>
    </citation>
    <scope>NUCLEOTIDE SEQUENCE [LARGE SCALE GENOMIC DNA]</scope>
</reference>
<evidence type="ECO:0000313" key="3">
    <source>
        <dbReference type="Ensembl" id="ENSCMIP00000039070.1"/>
    </source>
</evidence>
<evidence type="ECO:0000313" key="2">
    <source>
        <dbReference type="EMBL" id="AFP00493.1"/>
    </source>
</evidence>
<dbReference type="SMART" id="SM00248">
    <property type="entry name" value="ANK"/>
    <property type="match status" value="4"/>
</dbReference>
<dbReference type="AlphaFoldDB" id="V9KPB1"/>
<dbReference type="Gene3D" id="1.25.40.20">
    <property type="entry name" value="Ankyrin repeat-containing domain"/>
    <property type="match status" value="1"/>
</dbReference>
<protein>
    <submittedName>
        <fullName evidence="2">Palmitoyltransferase AKR1-like protein</fullName>
    </submittedName>
    <submittedName>
        <fullName evidence="3">Probable protein S-acyltransferase 23</fullName>
    </submittedName>
</protein>
<dbReference type="EMBL" id="JW867975">
    <property type="protein sequence ID" value="AFP00493.1"/>
    <property type="molecule type" value="mRNA"/>
</dbReference>
<reference evidence="3" key="4">
    <citation type="submission" date="2025-05" db="UniProtKB">
        <authorList>
            <consortium name="Ensembl"/>
        </authorList>
    </citation>
    <scope>IDENTIFICATION</scope>
</reference>
<dbReference type="InterPro" id="IPR036770">
    <property type="entry name" value="Ankyrin_rpt-contain_sf"/>
</dbReference>
<sequence length="167" mass="18534">MDILLEAGVWLDERDHRGCTALIIAAQYGHITLCCYLMGKGASLQMCDHEGDSALHWAAFHGHCELTRLLIYSGFDPRQPDAFGQIPLHLAVLSGDFLTVQVLCDQDGIALETEDINGNIPLKLARSRQNKDIVMHLEKTIGQSNSLIPRFDWSALRPILREGCSPP</sequence>
<name>V9KPB1_CALMI</name>
<dbReference type="Proteomes" id="UP000314986">
    <property type="component" value="Unassembled WGS sequence"/>
</dbReference>
<dbReference type="PANTHER" id="PTHR22677">
    <property type="entry name" value="ANKYRIN REPEAT DOMAIN-CONTAINING PROTEIN 60"/>
    <property type="match status" value="1"/>
</dbReference>
<keyword evidence="2" id="KW-0808">Transferase</keyword>
<dbReference type="GO" id="GO:0016740">
    <property type="term" value="F:transferase activity"/>
    <property type="evidence" value="ECO:0007669"/>
    <property type="project" value="UniProtKB-KW"/>
</dbReference>
<keyword evidence="1" id="KW-0040">ANK repeat</keyword>
<evidence type="ECO:0000313" key="4">
    <source>
        <dbReference type="Proteomes" id="UP000314986"/>
    </source>
</evidence>
<reference evidence="2 4" key="3">
    <citation type="journal article" date="2014" name="Nature">
        <title>Elephant shark genome provides unique insights into gnathostome evolution.</title>
        <authorList>
            <consortium name="International Elephant Shark Genome Sequencing Consortium"/>
            <person name="Venkatesh B."/>
            <person name="Lee A.P."/>
            <person name="Ravi V."/>
            <person name="Maurya A.K."/>
            <person name="Lian M.M."/>
            <person name="Swann J.B."/>
            <person name="Ohta Y."/>
            <person name="Flajnik M.F."/>
            <person name="Sutoh Y."/>
            <person name="Kasahara M."/>
            <person name="Hoon S."/>
            <person name="Gangu V."/>
            <person name="Roy S.W."/>
            <person name="Irimia M."/>
            <person name="Korzh V."/>
            <person name="Kondrychyn I."/>
            <person name="Lim Z.W."/>
            <person name="Tay B.H."/>
            <person name="Tohari S."/>
            <person name="Kong K.W."/>
            <person name="Ho S."/>
            <person name="Lorente-Galdos B."/>
            <person name="Quilez J."/>
            <person name="Marques-Bonet T."/>
            <person name="Raney B.J."/>
            <person name="Ingham P.W."/>
            <person name="Tay A."/>
            <person name="Hillier L.W."/>
            <person name="Minx P."/>
            <person name="Boehm T."/>
            <person name="Wilson R.K."/>
            <person name="Brenner S."/>
            <person name="Warren W.C."/>
        </authorList>
    </citation>
    <scope>NUCLEOTIDE SEQUENCE</scope>
    <source>
        <tissue evidence="2">Testis</tissue>
    </source>
</reference>
<dbReference type="Ensembl" id="ENSCMIT00000039634.1">
    <property type="protein sequence ID" value="ENSCMIP00000039070.1"/>
    <property type="gene ID" value="ENSCMIG00000016385.1"/>
</dbReference>
<accession>V9KPB1</accession>
<evidence type="ECO:0000256" key="1">
    <source>
        <dbReference type="PROSITE-ProRule" id="PRU00023"/>
    </source>
</evidence>
<proteinExistence type="evidence at transcript level"/>
<dbReference type="PROSITE" id="PS50088">
    <property type="entry name" value="ANK_REPEAT"/>
    <property type="match status" value="2"/>
</dbReference>
<dbReference type="GeneTree" id="ENSGT00940000169962"/>
<feature type="repeat" description="ANK" evidence="1">
    <location>
        <begin position="50"/>
        <end position="82"/>
    </location>
</feature>
<feature type="repeat" description="ANK" evidence="1">
    <location>
        <begin position="17"/>
        <end position="49"/>
    </location>
</feature>
<dbReference type="Pfam" id="PF12796">
    <property type="entry name" value="Ank_2"/>
    <property type="match status" value="1"/>
</dbReference>
<dbReference type="InterPro" id="IPR039323">
    <property type="entry name" value="ANKRD_45/46/60"/>
</dbReference>
<reference evidence="4" key="1">
    <citation type="journal article" date="2006" name="Science">
        <title>Ancient noncoding elements conserved in the human genome.</title>
        <authorList>
            <person name="Venkatesh B."/>
            <person name="Kirkness E.F."/>
            <person name="Loh Y.H."/>
            <person name="Halpern A.L."/>
            <person name="Lee A.P."/>
            <person name="Johnson J."/>
            <person name="Dandona N."/>
            <person name="Viswanathan L.D."/>
            <person name="Tay A."/>
            <person name="Venter J.C."/>
            <person name="Strausberg R.L."/>
            <person name="Brenner S."/>
        </authorList>
    </citation>
    <scope>NUCLEOTIDE SEQUENCE [LARGE SCALE GENOMIC DNA]</scope>
</reference>
<gene>
    <name evidence="3" type="primary">LOC103190062</name>
</gene>
<dbReference type="PROSITE" id="PS50297">
    <property type="entry name" value="ANK_REP_REGION"/>
    <property type="match status" value="1"/>
</dbReference>
<dbReference type="SUPFAM" id="SSF48403">
    <property type="entry name" value="Ankyrin repeat"/>
    <property type="match status" value="1"/>
</dbReference>
<dbReference type="PANTHER" id="PTHR22677:SF4">
    <property type="entry name" value="USHER SYNDROME TYPE-1G PROTEIN-LIKE PROTEIN"/>
    <property type="match status" value="1"/>
</dbReference>
<organism evidence="2">
    <name type="scientific">Callorhinchus milii</name>
    <name type="common">Ghost shark</name>
    <dbReference type="NCBI Taxonomy" id="7868"/>
    <lineage>
        <taxon>Eukaryota</taxon>
        <taxon>Metazoa</taxon>
        <taxon>Chordata</taxon>
        <taxon>Craniata</taxon>
        <taxon>Vertebrata</taxon>
        <taxon>Chondrichthyes</taxon>
        <taxon>Holocephali</taxon>
        <taxon>Chimaeriformes</taxon>
        <taxon>Callorhinchidae</taxon>
        <taxon>Callorhinchus</taxon>
    </lineage>
</organism>
<dbReference type="InterPro" id="IPR002110">
    <property type="entry name" value="Ankyrin_rpt"/>
</dbReference>